<comment type="caution">
    <text evidence="1">The sequence shown here is derived from an EMBL/GenBank/DDBJ whole genome shotgun (WGS) entry which is preliminary data.</text>
</comment>
<name>A0A367FCY7_9ACTN</name>
<dbReference type="OrthoDB" id="4144896at2"/>
<dbReference type="EMBL" id="QOIL01000014">
    <property type="protein sequence ID" value="RCG28228.1"/>
    <property type="molecule type" value="Genomic_DNA"/>
</dbReference>
<evidence type="ECO:0000313" key="1">
    <source>
        <dbReference type="EMBL" id="RCG28228.1"/>
    </source>
</evidence>
<reference evidence="1 2" key="1">
    <citation type="submission" date="2018-06" db="EMBL/GenBank/DDBJ databases">
        <title>Sphaerisporangium craniellae sp. nov., isolated from a marine sponge in the South China Sea.</title>
        <authorList>
            <person name="Li L."/>
        </authorList>
    </citation>
    <scope>NUCLEOTIDE SEQUENCE [LARGE SCALE GENOMIC DNA]</scope>
    <source>
        <strain evidence="1 2">CCTCC AA 208026</strain>
    </source>
</reference>
<dbReference type="Proteomes" id="UP000253094">
    <property type="component" value="Unassembled WGS sequence"/>
</dbReference>
<accession>A0A367FCY7</accession>
<gene>
    <name evidence="1" type="ORF">DQ384_24150</name>
</gene>
<dbReference type="Gene3D" id="1.10.10.2910">
    <property type="match status" value="1"/>
</dbReference>
<keyword evidence="2" id="KW-1185">Reference proteome</keyword>
<evidence type="ECO:0000313" key="2">
    <source>
        <dbReference type="Proteomes" id="UP000253094"/>
    </source>
</evidence>
<organism evidence="1 2">
    <name type="scientific">Sphaerisporangium album</name>
    <dbReference type="NCBI Taxonomy" id="509200"/>
    <lineage>
        <taxon>Bacteria</taxon>
        <taxon>Bacillati</taxon>
        <taxon>Actinomycetota</taxon>
        <taxon>Actinomycetes</taxon>
        <taxon>Streptosporangiales</taxon>
        <taxon>Streptosporangiaceae</taxon>
        <taxon>Sphaerisporangium</taxon>
    </lineage>
</organism>
<evidence type="ECO:0008006" key="3">
    <source>
        <dbReference type="Google" id="ProtNLM"/>
    </source>
</evidence>
<proteinExistence type="predicted"/>
<protein>
    <recommendedName>
        <fullName evidence="3">ImmA/IrrE family metallo-endopeptidase</fullName>
    </recommendedName>
</protein>
<dbReference type="AlphaFoldDB" id="A0A367FCY7"/>
<sequence length="168" mass="19472">MRERALRRQCRRLLRELDIRPPLDVRELCRRLAERRGRDIRLVSYPIGTPGPFGLWFMTDTTDFIYYQQATTPPHQDHIVLHEIGHIIADHPCDEAVADDEALTPEIPAGGRVLRRTCYDTKYEREAELIATIILEWASVLNVTHHPSEPSDALERMRSSLANHKGWL</sequence>
<dbReference type="RefSeq" id="WP_114031140.1">
    <property type="nucleotide sequence ID" value="NZ_QOIL01000014.1"/>
</dbReference>